<evidence type="ECO:0000313" key="2">
    <source>
        <dbReference type="Proteomes" id="UP001595387"/>
    </source>
</evidence>
<dbReference type="RefSeq" id="WP_390305593.1">
    <property type="nucleotide sequence ID" value="NZ_JBHRRZ010000015.1"/>
</dbReference>
<protein>
    <submittedName>
        <fullName evidence="1">Uncharacterized protein</fullName>
    </submittedName>
</protein>
<gene>
    <name evidence="1" type="ORF">ACFODW_09215</name>
</gene>
<accession>A0ABV7A608</accession>
<proteinExistence type="predicted"/>
<keyword evidence="2" id="KW-1185">Reference proteome</keyword>
<organism evidence="1 2">
    <name type="scientific">Virgibacillus sediminis</name>
    <dbReference type="NCBI Taxonomy" id="202260"/>
    <lineage>
        <taxon>Bacteria</taxon>
        <taxon>Bacillati</taxon>
        <taxon>Bacillota</taxon>
        <taxon>Bacilli</taxon>
        <taxon>Bacillales</taxon>
        <taxon>Bacillaceae</taxon>
        <taxon>Virgibacillus</taxon>
    </lineage>
</organism>
<sequence>MQFYSKEGLVEGYKKDNVDTIITMAFIVDGMTLLELGITQQATVSPDSGVDQGKVYHWLWEQGNEIILRESFNYGTKVTITASDVKNGNIVTYFENLKKENI</sequence>
<dbReference type="EMBL" id="JBHRRZ010000015">
    <property type="protein sequence ID" value="MFC2948517.1"/>
    <property type="molecule type" value="Genomic_DNA"/>
</dbReference>
<name>A0ABV7A608_9BACI</name>
<dbReference type="Proteomes" id="UP001595387">
    <property type="component" value="Unassembled WGS sequence"/>
</dbReference>
<reference evidence="2" key="1">
    <citation type="journal article" date="2019" name="Int. J. Syst. Evol. Microbiol.">
        <title>The Global Catalogue of Microorganisms (GCM) 10K type strain sequencing project: providing services to taxonomists for standard genome sequencing and annotation.</title>
        <authorList>
            <consortium name="The Broad Institute Genomics Platform"/>
            <consortium name="The Broad Institute Genome Sequencing Center for Infectious Disease"/>
            <person name="Wu L."/>
            <person name="Ma J."/>
        </authorList>
    </citation>
    <scope>NUCLEOTIDE SEQUENCE [LARGE SCALE GENOMIC DNA]</scope>
    <source>
        <strain evidence="2">KCTC 13193</strain>
    </source>
</reference>
<comment type="caution">
    <text evidence="1">The sequence shown here is derived from an EMBL/GenBank/DDBJ whole genome shotgun (WGS) entry which is preliminary data.</text>
</comment>
<evidence type="ECO:0000313" key="1">
    <source>
        <dbReference type="EMBL" id="MFC2948517.1"/>
    </source>
</evidence>